<organism evidence="2 3">
    <name type="scientific">Adhaeribacter terreus</name>
    <dbReference type="NCBI Taxonomy" id="529703"/>
    <lineage>
        <taxon>Bacteria</taxon>
        <taxon>Pseudomonadati</taxon>
        <taxon>Bacteroidota</taxon>
        <taxon>Cytophagia</taxon>
        <taxon>Cytophagales</taxon>
        <taxon>Hymenobacteraceae</taxon>
        <taxon>Adhaeribacter</taxon>
    </lineage>
</organism>
<gene>
    <name evidence="2" type="ORF">ACFPIB_16760</name>
</gene>
<sequence length="252" mass="28299">MKKNFRFLMLGILFLASSCSSVYMPNTPNTPMLSAKGELYSGGHINLKGNASFTSAYAVSEHIGIMANGSFMNQNRDKKAFRHNILEAGGGYFTTFGEKNNRVLEIYGGLGRGNSDITYRKKTETGYQSYDRQEITLNKVFVQVNFSKKKTESFRLFGRTFPLNYGTALRASYVNMGEFIRNDVKQTTEDNIFLEPIFFTRVLLTPAVQLQHNSGWNFGLKNRDYLTAGNSVSSLGIIINVGGKNLRKGTRR</sequence>
<evidence type="ECO:0000256" key="1">
    <source>
        <dbReference type="SAM" id="SignalP"/>
    </source>
</evidence>
<comment type="caution">
    <text evidence="2">The sequence shown here is derived from an EMBL/GenBank/DDBJ whole genome shotgun (WGS) entry which is preliminary data.</text>
</comment>
<evidence type="ECO:0000313" key="3">
    <source>
        <dbReference type="Proteomes" id="UP001596161"/>
    </source>
</evidence>
<protein>
    <recommendedName>
        <fullName evidence="4">Outer membrane protein beta-barrel domain-containing protein</fullName>
    </recommendedName>
</protein>
<dbReference type="PROSITE" id="PS51257">
    <property type="entry name" value="PROKAR_LIPOPROTEIN"/>
    <property type="match status" value="1"/>
</dbReference>
<dbReference type="Proteomes" id="UP001596161">
    <property type="component" value="Unassembled WGS sequence"/>
</dbReference>
<evidence type="ECO:0000313" key="2">
    <source>
        <dbReference type="EMBL" id="MFC5272268.1"/>
    </source>
</evidence>
<dbReference type="EMBL" id="JBHSKT010000014">
    <property type="protein sequence ID" value="MFC5272268.1"/>
    <property type="molecule type" value="Genomic_DNA"/>
</dbReference>
<name>A0ABW0EG87_9BACT</name>
<keyword evidence="3" id="KW-1185">Reference proteome</keyword>
<dbReference type="RefSeq" id="WP_378018628.1">
    <property type="nucleotide sequence ID" value="NZ_JBHSKT010000014.1"/>
</dbReference>
<reference evidence="3" key="1">
    <citation type="journal article" date="2019" name="Int. J. Syst. Evol. Microbiol.">
        <title>The Global Catalogue of Microorganisms (GCM) 10K type strain sequencing project: providing services to taxonomists for standard genome sequencing and annotation.</title>
        <authorList>
            <consortium name="The Broad Institute Genomics Platform"/>
            <consortium name="The Broad Institute Genome Sequencing Center for Infectious Disease"/>
            <person name="Wu L."/>
            <person name="Ma J."/>
        </authorList>
    </citation>
    <scope>NUCLEOTIDE SEQUENCE [LARGE SCALE GENOMIC DNA]</scope>
    <source>
        <strain evidence="3">KACC 12602</strain>
    </source>
</reference>
<feature type="signal peptide" evidence="1">
    <location>
        <begin position="1"/>
        <end position="23"/>
    </location>
</feature>
<evidence type="ECO:0008006" key="4">
    <source>
        <dbReference type="Google" id="ProtNLM"/>
    </source>
</evidence>
<keyword evidence="1" id="KW-0732">Signal</keyword>
<feature type="chain" id="PRO_5046124609" description="Outer membrane protein beta-barrel domain-containing protein" evidence="1">
    <location>
        <begin position="24"/>
        <end position="252"/>
    </location>
</feature>
<proteinExistence type="predicted"/>
<accession>A0ABW0EG87</accession>